<dbReference type="InterPro" id="IPR035906">
    <property type="entry name" value="MetI-like_sf"/>
</dbReference>
<comment type="caution">
    <text evidence="10">The sequence shown here is derived from an EMBL/GenBank/DDBJ whole genome shotgun (WGS) entry which is preliminary data.</text>
</comment>
<evidence type="ECO:0000256" key="2">
    <source>
        <dbReference type="ARBA" id="ARBA00022448"/>
    </source>
</evidence>
<evidence type="ECO:0000256" key="3">
    <source>
        <dbReference type="ARBA" id="ARBA00022475"/>
    </source>
</evidence>
<comment type="subcellular location">
    <subcellularLocation>
        <location evidence="1 8">Cell membrane</location>
        <topology evidence="1 8">Multi-pass membrane protein</topology>
    </subcellularLocation>
</comment>
<keyword evidence="3" id="KW-1003">Cell membrane</keyword>
<protein>
    <submittedName>
        <fullName evidence="10">Amino acid ABC transporter permease</fullName>
    </submittedName>
</protein>
<evidence type="ECO:0000313" key="11">
    <source>
        <dbReference type="Proteomes" id="UP000270581"/>
    </source>
</evidence>
<evidence type="ECO:0000259" key="9">
    <source>
        <dbReference type="PROSITE" id="PS50928"/>
    </source>
</evidence>
<name>A0AAJ4UWD7_9EURY</name>
<sequence>MLLQSGAWEYIAANWVYLGWGLVFTVCLTAVSVVLGFLLGLPAGIIETYGSGYSRRLVERVGVLVRGTPIVIILVAFYFLFPLTIAAFWAAALGLGIRSAAYQSQIFRGALQSVGDGQMEAARSVGMSKLDAIRQVTVPQALRRSIPGFQNEFTIVLKDTSVAYAIGLGELLTRGTNLYLTEQGNTAVLEIFLAISAVYFVLTMATNLSLDALGRRFAIPGGEGR</sequence>
<dbReference type="InterPro" id="IPR043429">
    <property type="entry name" value="ArtM/GltK/GlnP/TcyL/YhdX-like"/>
</dbReference>
<dbReference type="AlphaFoldDB" id="A0AAJ4UWD7"/>
<organism evidence="10 11">
    <name type="scientific">Halosegnis longus</name>
    <dbReference type="NCBI Taxonomy" id="2216012"/>
    <lineage>
        <taxon>Archaea</taxon>
        <taxon>Methanobacteriati</taxon>
        <taxon>Methanobacteriota</taxon>
        <taxon>Stenosarchaea group</taxon>
        <taxon>Halobacteria</taxon>
        <taxon>Halobacteriales</taxon>
        <taxon>Natronomonadaceae</taxon>
        <taxon>Halosegnis</taxon>
    </lineage>
</organism>
<gene>
    <name evidence="10" type="ORF">Nmn1133_09150</name>
</gene>
<evidence type="ECO:0000256" key="7">
    <source>
        <dbReference type="ARBA" id="ARBA00023136"/>
    </source>
</evidence>
<dbReference type="RefSeq" id="WP_075936846.1">
    <property type="nucleotide sequence ID" value="NZ_BDJH01000002.1"/>
</dbReference>
<feature type="transmembrane region" description="Helical" evidence="8">
    <location>
        <begin position="187"/>
        <end position="210"/>
    </location>
</feature>
<proteinExistence type="inferred from homology"/>
<evidence type="ECO:0000256" key="4">
    <source>
        <dbReference type="ARBA" id="ARBA00022692"/>
    </source>
</evidence>
<evidence type="ECO:0000256" key="8">
    <source>
        <dbReference type="RuleBase" id="RU363032"/>
    </source>
</evidence>
<feature type="domain" description="ABC transmembrane type-1" evidence="9">
    <location>
        <begin position="22"/>
        <end position="210"/>
    </location>
</feature>
<dbReference type="CDD" id="cd06261">
    <property type="entry name" value="TM_PBP2"/>
    <property type="match status" value="1"/>
</dbReference>
<dbReference type="GO" id="GO:0043190">
    <property type="term" value="C:ATP-binding cassette (ABC) transporter complex"/>
    <property type="evidence" value="ECO:0007669"/>
    <property type="project" value="InterPro"/>
</dbReference>
<dbReference type="PROSITE" id="PS50928">
    <property type="entry name" value="ABC_TM1"/>
    <property type="match status" value="1"/>
</dbReference>
<dbReference type="EMBL" id="RJJC01000001">
    <property type="protein sequence ID" value="RNJ26829.1"/>
    <property type="molecule type" value="Genomic_DNA"/>
</dbReference>
<reference evidence="10 11" key="1">
    <citation type="submission" date="2018-11" db="EMBL/GenBank/DDBJ databases">
        <title>Genome sequences of Natronomonas sp. CBA1133.</title>
        <authorList>
            <person name="Roh S.W."/>
            <person name="Cha I.-T."/>
        </authorList>
    </citation>
    <scope>NUCLEOTIDE SEQUENCE [LARGE SCALE GENOMIC DNA]</scope>
    <source>
        <strain evidence="10 11">CBA1133</strain>
    </source>
</reference>
<keyword evidence="5" id="KW-0029">Amino-acid transport</keyword>
<keyword evidence="7 8" id="KW-0472">Membrane</keyword>
<evidence type="ECO:0000256" key="1">
    <source>
        <dbReference type="ARBA" id="ARBA00004651"/>
    </source>
</evidence>
<feature type="transmembrane region" description="Helical" evidence="8">
    <location>
        <begin position="20"/>
        <end position="46"/>
    </location>
</feature>
<evidence type="ECO:0000313" key="10">
    <source>
        <dbReference type="EMBL" id="RNJ26829.1"/>
    </source>
</evidence>
<dbReference type="SUPFAM" id="SSF161098">
    <property type="entry name" value="MetI-like"/>
    <property type="match status" value="1"/>
</dbReference>
<evidence type="ECO:0000256" key="6">
    <source>
        <dbReference type="ARBA" id="ARBA00022989"/>
    </source>
</evidence>
<dbReference type="GO" id="GO:0006865">
    <property type="term" value="P:amino acid transport"/>
    <property type="evidence" value="ECO:0007669"/>
    <property type="project" value="UniProtKB-KW"/>
</dbReference>
<dbReference type="Gene3D" id="1.10.3720.10">
    <property type="entry name" value="MetI-like"/>
    <property type="match status" value="1"/>
</dbReference>
<evidence type="ECO:0000256" key="5">
    <source>
        <dbReference type="ARBA" id="ARBA00022970"/>
    </source>
</evidence>
<keyword evidence="2 8" id="KW-0813">Transport</keyword>
<accession>A0AAJ4UWD7</accession>
<keyword evidence="11" id="KW-1185">Reference proteome</keyword>
<dbReference type="InterPro" id="IPR000515">
    <property type="entry name" value="MetI-like"/>
</dbReference>
<dbReference type="NCBIfam" id="TIGR01726">
    <property type="entry name" value="HEQRo_perm_3TM"/>
    <property type="match status" value="1"/>
</dbReference>
<keyword evidence="6 8" id="KW-1133">Transmembrane helix</keyword>
<dbReference type="InterPro" id="IPR010065">
    <property type="entry name" value="AA_ABC_transptr_permease_3TM"/>
</dbReference>
<keyword evidence="4 8" id="KW-0812">Transmembrane</keyword>
<dbReference type="PANTHER" id="PTHR30614">
    <property type="entry name" value="MEMBRANE COMPONENT OF AMINO ACID ABC TRANSPORTER"/>
    <property type="match status" value="1"/>
</dbReference>
<dbReference type="Pfam" id="PF00528">
    <property type="entry name" value="BPD_transp_1"/>
    <property type="match status" value="1"/>
</dbReference>
<comment type="similarity">
    <text evidence="8">Belongs to the binding-protein-dependent transport system permease family.</text>
</comment>
<dbReference type="PANTHER" id="PTHR30614:SF0">
    <property type="entry name" value="L-CYSTINE TRANSPORT SYSTEM PERMEASE PROTEIN TCYL"/>
    <property type="match status" value="1"/>
</dbReference>
<dbReference type="GO" id="GO:0022857">
    <property type="term" value="F:transmembrane transporter activity"/>
    <property type="evidence" value="ECO:0007669"/>
    <property type="project" value="InterPro"/>
</dbReference>
<dbReference type="Proteomes" id="UP000270581">
    <property type="component" value="Unassembled WGS sequence"/>
</dbReference>
<feature type="transmembrane region" description="Helical" evidence="8">
    <location>
        <begin position="67"/>
        <end position="92"/>
    </location>
</feature>